<protein>
    <submittedName>
        <fullName evidence="4">Uncharacterized protein</fullName>
    </submittedName>
</protein>
<keyword evidence="1" id="KW-0677">Repeat</keyword>
<dbReference type="PROSITE" id="PS50088">
    <property type="entry name" value="ANK_REPEAT"/>
    <property type="match status" value="4"/>
</dbReference>
<evidence type="ECO:0000313" key="4">
    <source>
        <dbReference type="EMBL" id="CDS06981.1"/>
    </source>
</evidence>
<proteinExistence type="predicted"/>
<evidence type="ECO:0000256" key="3">
    <source>
        <dbReference type="PROSITE-ProRule" id="PRU00023"/>
    </source>
</evidence>
<evidence type="ECO:0000256" key="2">
    <source>
        <dbReference type="ARBA" id="ARBA00023043"/>
    </source>
</evidence>
<dbReference type="AlphaFoldDB" id="A0A077WH18"/>
<organism evidence="4">
    <name type="scientific">Lichtheimia ramosa</name>
    <dbReference type="NCBI Taxonomy" id="688394"/>
    <lineage>
        <taxon>Eukaryota</taxon>
        <taxon>Fungi</taxon>
        <taxon>Fungi incertae sedis</taxon>
        <taxon>Mucoromycota</taxon>
        <taxon>Mucoromycotina</taxon>
        <taxon>Mucoromycetes</taxon>
        <taxon>Mucorales</taxon>
        <taxon>Lichtheimiaceae</taxon>
        <taxon>Lichtheimia</taxon>
    </lineage>
</organism>
<sequence>MSTSSWVRGLYIMRRFGANAALGERAMSLKIANHKVVDCLVRMNCNPRADGDWLYWRACELQDTALCTIILDGIQPSKQTLGHFVNVAAMKGAASIIDLIVEHYGADIHQPDGEDRVLMLACAENRVDIVRHLVDQYGCNVHSNKERHLRRACLHGHVELVALLLPGADVHAYNDAALQNAAHAGHTEIVKMLLDAGANPQANRNAPLQYAVINCDLTSVKLLIKAGADPRVHQDRALRHACRRNALDIVEYLLQLGADPNALEGSPLREALRAANESIIKLLLEHGADPNSPGALRGMDELIKQKNKDILSLMVKAGTKADIISSTTSSMDEENS</sequence>
<evidence type="ECO:0000256" key="1">
    <source>
        <dbReference type="ARBA" id="ARBA00022737"/>
    </source>
</evidence>
<feature type="repeat" description="ANK" evidence="3">
    <location>
        <begin position="233"/>
        <end position="265"/>
    </location>
</feature>
<feature type="repeat" description="ANK" evidence="3">
    <location>
        <begin position="263"/>
        <end position="295"/>
    </location>
</feature>
<feature type="repeat" description="ANK" evidence="3">
    <location>
        <begin position="173"/>
        <end position="205"/>
    </location>
</feature>
<feature type="repeat" description="ANK" evidence="3">
    <location>
        <begin position="203"/>
        <end position="235"/>
    </location>
</feature>
<keyword evidence="2 3" id="KW-0040">ANK repeat</keyword>
<accession>A0A077WH18</accession>
<dbReference type="OrthoDB" id="194358at2759"/>
<gene>
    <name evidence="4" type="ORF">LRAMOSA09504</name>
</gene>
<dbReference type="PROSITE" id="PS50297">
    <property type="entry name" value="ANK_REP_REGION"/>
    <property type="match status" value="2"/>
</dbReference>
<dbReference type="SMART" id="SM00248">
    <property type="entry name" value="ANK"/>
    <property type="match status" value="6"/>
</dbReference>
<dbReference type="InterPro" id="IPR036770">
    <property type="entry name" value="Ankyrin_rpt-contain_sf"/>
</dbReference>
<dbReference type="PANTHER" id="PTHR24198">
    <property type="entry name" value="ANKYRIN REPEAT AND PROTEIN KINASE DOMAIN-CONTAINING PROTEIN"/>
    <property type="match status" value="1"/>
</dbReference>
<name>A0A077WH18_9FUNG</name>
<dbReference type="InterPro" id="IPR002110">
    <property type="entry name" value="Ankyrin_rpt"/>
</dbReference>
<dbReference type="PRINTS" id="PR01415">
    <property type="entry name" value="ANKYRIN"/>
</dbReference>
<dbReference type="PANTHER" id="PTHR24198:SF165">
    <property type="entry name" value="ANKYRIN REPEAT-CONTAINING PROTEIN-RELATED"/>
    <property type="match status" value="1"/>
</dbReference>
<dbReference type="Pfam" id="PF12796">
    <property type="entry name" value="Ank_2"/>
    <property type="match status" value="3"/>
</dbReference>
<dbReference type="Gene3D" id="1.25.40.20">
    <property type="entry name" value="Ankyrin repeat-containing domain"/>
    <property type="match status" value="3"/>
</dbReference>
<dbReference type="EMBL" id="LK023322">
    <property type="protein sequence ID" value="CDS06981.1"/>
    <property type="molecule type" value="Genomic_DNA"/>
</dbReference>
<reference evidence="4" key="1">
    <citation type="journal article" date="2014" name="Genome Announc.">
        <title>De novo whole-genome sequence and genome annotation of Lichtheimia ramosa.</title>
        <authorList>
            <person name="Linde J."/>
            <person name="Schwartze V."/>
            <person name="Binder U."/>
            <person name="Lass-Florl C."/>
            <person name="Voigt K."/>
            <person name="Horn F."/>
        </authorList>
    </citation>
    <scope>NUCLEOTIDE SEQUENCE</scope>
    <source>
        <strain evidence="4">JMRC FSU:6197</strain>
    </source>
</reference>
<dbReference type="SUPFAM" id="SSF48403">
    <property type="entry name" value="Ankyrin repeat"/>
    <property type="match status" value="1"/>
</dbReference>